<protein>
    <submittedName>
        <fullName evidence="2">Transcription factor-like protein</fullName>
    </submittedName>
</protein>
<gene>
    <name evidence="2" type="ORF">LUZ62_060152</name>
</gene>
<name>A0AAV8E355_9POAL</name>
<dbReference type="PANTHER" id="PTHR46354:SF25">
    <property type="entry name" value="OS01G0306400 PROTEIN"/>
    <property type="match status" value="1"/>
</dbReference>
<sequence>MEAFFTEWVRQEESLVSSLLAAILSNDLAHQSRLVSLAVAHIEAFYLHKSRLAEQDVVQAFYPRYLTPFERTFLWLGGFKPSLAFKFIPPEPASSDTIMHLRRSILAEERDMSKQMAALQESLAARELLEAIRIFDHRRNGDNSMERAATEVGDGLRELLASADRLRLCTLRAIMEALVIKPADVAIFVANAMKFHLNVRRFGLQCDNRGD</sequence>
<organism evidence="2 3">
    <name type="scientific">Rhynchospora pubera</name>
    <dbReference type="NCBI Taxonomy" id="906938"/>
    <lineage>
        <taxon>Eukaryota</taxon>
        <taxon>Viridiplantae</taxon>
        <taxon>Streptophyta</taxon>
        <taxon>Embryophyta</taxon>
        <taxon>Tracheophyta</taxon>
        <taxon>Spermatophyta</taxon>
        <taxon>Magnoliopsida</taxon>
        <taxon>Liliopsida</taxon>
        <taxon>Poales</taxon>
        <taxon>Cyperaceae</taxon>
        <taxon>Cyperoideae</taxon>
        <taxon>Rhynchosporeae</taxon>
        <taxon>Rhynchospora</taxon>
    </lineage>
</organism>
<dbReference type="PANTHER" id="PTHR46354">
    <property type="entry name" value="DOG1 DOMAIN-CONTAINING PROTEIN"/>
    <property type="match status" value="1"/>
</dbReference>
<comment type="caution">
    <text evidence="2">The sequence shown here is derived from an EMBL/GenBank/DDBJ whole genome shotgun (WGS) entry which is preliminary data.</text>
</comment>
<accession>A0AAV8E355</accession>
<evidence type="ECO:0000313" key="2">
    <source>
        <dbReference type="EMBL" id="KAJ4775895.1"/>
    </source>
</evidence>
<dbReference type="GO" id="GO:0006351">
    <property type="term" value="P:DNA-templated transcription"/>
    <property type="evidence" value="ECO:0007669"/>
    <property type="project" value="InterPro"/>
</dbReference>
<dbReference type="InterPro" id="IPR051886">
    <property type="entry name" value="Seed_Dev/Stress_Resp_Reg"/>
</dbReference>
<dbReference type="EMBL" id="JAMFTS010000003">
    <property type="protein sequence ID" value="KAJ4775895.1"/>
    <property type="molecule type" value="Genomic_DNA"/>
</dbReference>
<evidence type="ECO:0000259" key="1">
    <source>
        <dbReference type="PROSITE" id="PS51806"/>
    </source>
</evidence>
<feature type="domain" description="DOG1" evidence="1">
    <location>
        <begin position="1"/>
        <end position="209"/>
    </location>
</feature>
<dbReference type="GO" id="GO:0043565">
    <property type="term" value="F:sequence-specific DNA binding"/>
    <property type="evidence" value="ECO:0007669"/>
    <property type="project" value="InterPro"/>
</dbReference>
<dbReference type="Proteomes" id="UP001140206">
    <property type="component" value="Chromosome 3"/>
</dbReference>
<proteinExistence type="predicted"/>
<reference evidence="2" key="1">
    <citation type="submission" date="2022-08" db="EMBL/GenBank/DDBJ databases">
        <authorList>
            <person name="Marques A."/>
        </authorList>
    </citation>
    <scope>NUCLEOTIDE SEQUENCE</scope>
    <source>
        <strain evidence="2">RhyPub2mFocal</strain>
        <tissue evidence="2">Leaves</tissue>
    </source>
</reference>
<dbReference type="Pfam" id="PF14144">
    <property type="entry name" value="DOG1"/>
    <property type="match status" value="1"/>
</dbReference>
<evidence type="ECO:0000313" key="3">
    <source>
        <dbReference type="Proteomes" id="UP001140206"/>
    </source>
</evidence>
<dbReference type="PROSITE" id="PS51806">
    <property type="entry name" value="DOG1"/>
    <property type="match status" value="1"/>
</dbReference>
<dbReference type="AlphaFoldDB" id="A0AAV8E355"/>
<keyword evidence="3" id="KW-1185">Reference proteome</keyword>
<dbReference type="InterPro" id="IPR025422">
    <property type="entry name" value="TGA_domain"/>
</dbReference>